<comment type="catalytic activity">
    <reaction evidence="6">
        <text>glycolate + A = glyoxylate + AH2</text>
        <dbReference type="Rhea" id="RHEA:21264"/>
        <dbReference type="ChEBI" id="CHEBI:13193"/>
        <dbReference type="ChEBI" id="CHEBI:17499"/>
        <dbReference type="ChEBI" id="CHEBI:29805"/>
        <dbReference type="ChEBI" id="CHEBI:36655"/>
        <dbReference type="EC" id="1.1.99.14"/>
    </reaction>
</comment>
<dbReference type="PANTHER" id="PTHR32479">
    <property type="entry name" value="GLYCOLATE OXIDASE IRON-SULFUR SUBUNIT"/>
    <property type="match status" value="1"/>
</dbReference>
<dbReference type="PANTHER" id="PTHR32479:SF17">
    <property type="entry name" value="GLYCOLATE OXIDASE IRON-SULFUR SUBUNIT"/>
    <property type="match status" value="1"/>
</dbReference>
<dbReference type="PIRSF" id="PIRSF000139">
    <property type="entry name" value="Glc_ox_4Fe-4S"/>
    <property type="match status" value="1"/>
</dbReference>
<evidence type="ECO:0000313" key="10">
    <source>
        <dbReference type="EMBL" id="PAP92087.1"/>
    </source>
</evidence>
<keyword evidence="6" id="KW-0813">Transport</keyword>
<keyword evidence="11" id="KW-1185">Reference proteome</keyword>
<dbReference type="OrthoDB" id="9794954at2"/>
<dbReference type="Pfam" id="PF13183">
    <property type="entry name" value="Fer4_8"/>
    <property type="match status" value="1"/>
</dbReference>
<dbReference type="EMBL" id="NPKH01000037">
    <property type="protein sequence ID" value="PAP92087.1"/>
    <property type="molecule type" value="Genomic_DNA"/>
</dbReference>
<keyword evidence="6" id="KW-0249">Electron transport</keyword>
<dbReference type="Pfam" id="PF02754">
    <property type="entry name" value="CCG"/>
    <property type="match status" value="2"/>
</dbReference>
<feature type="compositionally biased region" description="Polar residues" evidence="7">
    <location>
        <begin position="434"/>
        <end position="451"/>
    </location>
</feature>
<feature type="region of interest" description="Disordered" evidence="7">
    <location>
        <begin position="431"/>
        <end position="451"/>
    </location>
</feature>
<dbReference type="Gene3D" id="1.10.1060.10">
    <property type="entry name" value="Alpha-helical ferredoxin"/>
    <property type="match status" value="1"/>
</dbReference>
<protein>
    <recommendedName>
        <fullName evidence="6">Glycolate oxidase iron-sulfur subunit</fullName>
        <ecNumber evidence="6">1.1.99.14</ecNumber>
    </recommendedName>
</protein>
<comment type="caution">
    <text evidence="10">The sequence shown here is derived from an EMBL/GenBank/DDBJ whole genome shotgun (WGS) entry which is preliminary data.</text>
</comment>
<dbReference type="GO" id="GO:0051539">
    <property type="term" value="F:4 iron, 4 sulfur cluster binding"/>
    <property type="evidence" value="ECO:0007669"/>
    <property type="project" value="UniProtKB-UniRule"/>
</dbReference>
<sequence length="451" mass="48838">MNSTVTMPKGDLAEANAIIKTCVHYGFCTNTCPTYVLLGDENESPRGRIDLIKDMLASNAAPSKDTVKHLDNCLSCLSCMTTCAAKVDYGHLIDRARIHIEQTYRRPLADRLIRTALALILPNPRALHTALRIGALARPFRQLFRGRLRAMLELLPAGERNPPAPRRRQVFAADGERKSRVVLHLGCVQQVAAQHINEAAIRLLTRHGIEVVALGNSSCCGALTLHMGKERQAKAAAIRFVQDVMAEKEAIDAVVITASGCGTTVKDYGHLLAADADMSAAAMAIARKTRDVSELLNDLQLHPPKENMAYKVAYHDACSMLHGQRVVVQPRAVLKRAGFSVHDIAERHFCCGSAGVYNMLQPEIATRLGQRKAANIAGSGADILCAGNLGCLTQIGHYSDLPAVHTVELLDWATGGPMPPALRAYPLAPETKTEAPQNDTAPLSAATQSFW</sequence>
<evidence type="ECO:0000256" key="6">
    <source>
        <dbReference type="PIRNR" id="PIRNR000139"/>
    </source>
</evidence>
<keyword evidence="5 6" id="KW-0411">Iron-sulfur</keyword>
<evidence type="ECO:0000256" key="5">
    <source>
        <dbReference type="ARBA" id="ARBA00023014"/>
    </source>
</evidence>
<reference evidence="10 11" key="1">
    <citation type="submission" date="2017-08" db="EMBL/GenBank/DDBJ databases">
        <title>Mesorhizobium wenxinae sp. nov., a novel rhizobial species isolated from root nodules of chickpea (Cicer arietinum L.).</title>
        <authorList>
            <person name="Zhang J."/>
        </authorList>
    </citation>
    <scope>NUCLEOTIDE SEQUENCE [LARGE SCALE GENOMIC DNA]</scope>
    <source>
        <strain evidence="11">WYCCWR 10019</strain>
    </source>
</reference>
<gene>
    <name evidence="10" type="ORF">CIT31_29325</name>
</gene>
<keyword evidence="1 6" id="KW-0004">4Fe-4S</keyword>
<evidence type="ECO:0000313" key="11">
    <source>
        <dbReference type="Proteomes" id="UP000215931"/>
    </source>
</evidence>
<dbReference type="InterPro" id="IPR004017">
    <property type="entry name" value="Cys_rich_dom"/>
</dbReference>
<feature type="domain" description="Cysteine-rich" evidence="8">
    <location>
        <begin position="312"/>
        <end position="395"/>
    </location>
</feature>
<dbReference type="EC" id="1.1.99.14" evidence="6"/>
<dbReference type="SUPFAM" id="SSF54862">
    <property type="entry name" value="4Fe-4S ferredoxins"/>
    <property type="match status" value="1"/>
</dbReference>
<keyword evidence="2 6" id="KW-0479">Metal-binding</keyword>
<accession>A0A271KA77</accession>
<evidence type="ECO:0000256" key="3">
    <source>
        <dbReference type="ARBA" id="ARBA00022737"/>
    </source>
</evidence>
<dbReference type="RefSeq" id="WP_095521411.1">
    <property type="nucleotide sequence ID" value="NZ_NPKH01000037.1"/>
</dbReference>
<comment type="function">
    <text evidence="6">Component of a complex that catalyzes the oxidation of glycolate to glyoxylate.</text>
</comment>
<keyword evidence="4 6" id="KW-0408">Iron</keyword>
<comment type="cofactor">
    <cofactor evidence="6">
        <name>[4Fe-4S] cluster</name>
        <dbReference type="ChEBI" id="CHEBI:49883"/>
    </cofactor>
    <text evidence="6">Binds 2 [4Fe-4S] clusters.</text>
</comment>
<dbReference type="GO" id="GO:0046872">
    <property type="term" value="F:metal ion binding"/>
    <property type="evidence" value="ECO:0007669"/>
    <property type="project" value="UniProtKB-UniRule"/>
</dbReference>
<organism evidence="10 11">
    <name type="scientific">Mesorhizobium wenxiniae</name>
    <dbReference type="NCBI Taxonomy" id="2014805"/>
    <lineage>
        <taxon>Bacteria</taxon>
        <taxon>Pseudomonadati</taxon>
        <taxon>Pseudomonadota</taxon>
        <taxon>Alphaproteobacteria</taxon>
        <taxon>Hyphomicrobiales</taxon>
        <taxon>Phyllobacteriaceae</taxon>
        <taxon>Mesorhizobium</taxon>
    </lineage>
</organism>
<keyword evidence="3" id="KW-0677">Repeat</keyword>
<feature type="domain" description="4Fe-4S ferredoxin-type" evidence="9">
    <location>
        <begin position="20"/>
        <end position="87"/>
    </location>
</feature>
<evidence type="ECO:0000256" key="4">
    <source>
        <dbReference type="ARBA" id="ARBA00023004"/>
    </source>
</evidence>
<dbReference type="InterPro" id="IPR012257">
    <property type="entry name" value="Glc_ox_4Fe-4S"/>
</dbReference>
<name>A0A271KA77_9HYPH</name>
<dbReference type="GO" id="GO:0019154">
    <property type="term" value="F:glycolate dehydrogenase activity"/>
    <property type="evidence" value="ECO:0007669"/>
    <property type="project" value="UniProtKB-EC"/>
</dbReference>
<proteinExistence type="predicted"/>
<dbReference type="NCBIfam" id="NF008434">
    <property type="entry name" value="PRK11274.1"/>
    <property type="match status" value="1"/>
</dbReference>
<feature type="domain" description="Cysteine-rich" evidence="8">
    <location>
        <begin position="181"/>
        <end position="265"/>
    </location>
</feature>
<evidence type="ECO:0000259" key="9">
    <source>
        <dbReference type="Pfam" id="PF13183"/>
    </source>
</evidence>
<evidence type="ECO:0000259" key="8">
    <source>
        <dbReference type="Pfam" id="PF02754"/>
    </source>
</evidence>
<evidence type="ECO:0000256" key="1">
    <source>
        <dbReference type="ARBA" id="ARBA00022485"/>
    </source>
</evidence>
<comment type="catalytic activity">
    <reaction evidence="6">
        <text>(R)-lactate + A = pyruvate + AH2</text>
        <dbReference type="Rhea" id="RHEA:15089"/>
        <dbReference type="ChEBI" id="CHEBI:13193"/>
        <dbReference type="ChEBI" id="CHEBI:15361"/>
        <dbReference type="ChEBI" id="CHEBI:16004"/>
        <dbReference type="ChEBI" id="CHEBI:17499"/>
    </reaction>
</comment>
<evidence type="ECO:0000256" key="2">
    <source>
        <dbReference type="ARBA" id="ARBA00022723"/>
    </source>
</evidence>
<dbReference type="InterPro" id="IPR017896">
    <property type="entry name" value="4Fe4S_Fe-S-bd"/>
</dbReference>
<evidence type="ECO:0000256" key="7">
    <source>
        <dbReference type="SAM" id="MobiDB-lite"/>
    </source>
</evidence>
<dbReference type="Proteomes" id="UP000215931">
    <property type="component" value="Unassembled WGS sequence"/>
</dbReference>
<dbReference type="AlphaFoldDB" id="A0A271KA77"/>
<dbReference type="InterPro" id="IPR009051">
    <property type="entry name" value="Helical_ferredxn"/>
</dbReference>